<gene>
    <name evidence="1" type="ORF">RD2015_688</name>
</gene>
<protein>
    <submittedName>
        <fullName evidence="1">Uncharacterized protein</fullName>
    </submittedName>
</protein>
<dbReference type="SUPFAM" id="SSF54919">
    <property type="entry name" value="Nucleoside diphosphate kinase, NDK"/>
    <property type="match status" value="1"/>
</dbReference>
<sequence>MNHRWIRTPDWSQLTHDPQKHRHYPSEFEFRLLWEDLEQTFGINAESSLLDYTVLVLKPECFRRKVSKQVLDYIVENGFTLVDLDIRHITPAEENYIWRYQWNTATVDRLRLLTIKNHGEASAILLLRRPASAHAGVPASVHLASIKGSSAYLERRQATDIRTILEIPNRALTFIHCPDEPADLLREAITLFPKTDRLIDRLREGVDATGHIFDRVMSHELSIAPHGVRFSEVAERRGLSTHTADKRPLDDIRSAFGPIDQETDRWDFVTYAAELIRHDRLDEGPAISTRFLPQILASWSSEPR</sequence>
<dbReference type="Gene3D" id="3.30.70.141">
    <property type="entry name" value="Nucleoside diphosphate kinase-like domain"/>
    <property type="match status" value="1"/>
</dbReference>
<name>A0A0U3N9H2_9BURK</name>
<dbReference type="Proteomes" id="UP000060699">
    <property type="component" value="Chromosome"/>
</dbReference>
<proteinExistence type="predicted"/>
<dbReference type="OrthoDB" id="7838374at2"/>
<evidence type="ECO:0000313" key="1">
    <source>
        <dbReference type="EMBL" id="ALV05184.1"/>
    </source>
</evidence>
<evidence type="ECO:0000313" key="2">
    <source>
        <dbReference type="Proteomes" id="UP000060699"/>
    </source>
</evidence>
<dbReference type="AlphaFoldDB" id="A0A0U3N9H2"/>
<dbReference type="KEGG" id="rdp:RD2015_688"/>
<dbReference type="EMBL" id="CP013729">
    <property type="protein sequence ID" value="ALV05184.1"/>
    <property type="molecule type" value="Genomic_DNA"/>
</dbReference>
<organism evidence="1 2">
    <name type="scientific">Roseateles depolymerans</name>
    <dbReference type="NCBI Taxonomy" id="76731"/>
    <lineage>
        <taxon>Bacteria</taxon>
        <taxon>Pseudomonadati</taxon>
        <taxon>Pseudomonadota</taxon>
        <taxon>Betaproteobacteria</taxon>
        <taxon>Burkholderiales</taxon>
        <taxon>Sphaerotilaceae</taxon>
        <taxon>Roseateles</taxon>
    </lineage>
</organism>
<keyword evidence="2" id="KW-1185">Reference proteome</keyword>
<dbReference type="STRING" id="76731.RD2015_688"/>
<dbReference type="InterPro" id="IPR036850">
    <property type="entry name" value="NDK-like_dom_sf"/>
</dbReference>
<accession>A0A0U3N9H2</accession>
<dbReference type="RefSeq" id="WP_058933701.1">
    <property type="nucleotide sequence ID" value="NZ_CP013729.1"/>
</dbReference>
<reference evidence="1 2" key="1">
    <citation type="submission" date="2015-12" db="EMBL/GenBank/DDBJ databases">
        <title>Complete genome of Roseateles depolymerans KCTC 42856.</title>
        <authorList>
            <person name="Kim K.M."/>
        </authorList>
    </citation>
    <scope>NUCLEOTIDE SEQUENCE [LARGE SCALE GENOMIC DNA]</scope>
    <source>
        <strain evidence="1 2">KCTC 42856</strain>
    </source>
</reference>